<organism evidence="2 3">
    <name type="scientific">Tanacetum coccineum</name>
    <dbReference type="NCBI Taxonomy" id="301880"/>
    <lineage>
        <taxon>Eukaryota</taxon>
        <taxon>Viridiplantae</taxon>
        <taxon>Streptophyta</taxon>
        <taxon>Embryophyta</taxon>
        <taxon>Tracheophyta</taxon>
        <taxon>Spermatophyta</taxon>
        <taxon>Magnoliopsida</taxon>
        <taxon>eudicotyledons</taxon>
        <taxon>Gunneridae</taxon>
        <taxon>Pentapetalae</taxon>
        <taxon>asterids</taxon>
        <taxon>campanulids</taxon>
        <taxon>Asterales</taxon>
        <taxon>Asteraceae</taxon>
        <taxon>Asteroideae</taxon>
        <taxon>Anthemideae</taxon>
        <taxon>Anthemidinae</taxon>
        <taxon>Tanacetum</taxon>
    </lineage>
</organism>
<sequence>MEYGRKWTQTRETCSWAMSKKEEKDDMMLSENDDESSEDESQSDEEEGGSGVNDSFEVEDMLEKEKTRASNDRVSDSFEGGDYVGEGKDDWGVMGEYGEHKVINRVSNEEGTKKNKVAVESHDVNNYYSKNGKRECEKRNARITPFYINKST</sequence>
<reference evidence="2" key="2">
    <citation type="submission" date="2022-01" db="EMBL/GenBank/DDBJ databases">
        <authorList>
            <person name="Yamashiro T."/>
            <person name="Shiraishi A."/>
            <person name="Satake H."/>
            <person name="Nakayama K."/>
        </authorList>
    </citation>
    <scope>NUCLEOTIDE SEQUENCE</scope>
</reference>
<feature type="compositionally biased region" description="Basic and acidic residues" evidence="1">
    <location>
        <begin position="61"/>
        <end position="76"/>
    </location>
</feature>
<reference evidence="2" key="1">
    <citation type="journal article" date="2022" name="Int. J. Mol. Sci.">
        <title>Draft Genome of Tanacetum Coccineum: Genomic Comparison of Closely Related Tanacetum-Family Plants.</title>
        <authorList>
            <person name="Yamashiro T."/>
            <person name="Shiraishi A."/>
            <person name="Nakayama K."/>
            <person name="Satake H."/>
        </authorList>
    </citation>
    <scope>NUCLEOTIDE SEQUENCE</scope>
</reference>
<comment type="caution">
    <text evidence="2">The sequence shown here is derived from an EMBL/GenBank/DDBJ whole genome shotgun (WGS) entry which is preliminary data.</text>
</comment>
<feature type="region of interest" description="Disordered" evidence="1">
    <location>
        <begin position="1"/>
        <end position="89"/>
    </location>
</feature>
<dbReference type="EMBL" id="BQNB010020562">
    <property type="protein sequence ID" value="GJT97282.1"/>
    <property type="molecule type" value="Genomic_DNA"/>
</dbReference>
<feature type="compositionally biased region" description="Acidic residues" evidence="1">
    <location>
        <begin position="31"/>
        <end position="48"/>
    </location>
</feature>
<accession>A0ABQ5IDB3</accession>
<dbReference type="Proteomes" id="UP001151760">
    <property type="component" value="Unassembled WGS sequence"/>
</dbReference>
<evidence type="ECO:0000313" key="2">
    <source>
        <dbReference type="EMBL" id="GJT97282.1"/>
    </source>
</evidence>
<name>A0ABQ5IDB3_9ASTR</name>
<gene>
    <name evidence="2" type="ORF">Tco_1092800</name>
</gene>
<keyword evidence="3" id="KW-1185">Reference proteome</keyword>
<protein>
    <submittedName>
        <fullName evidence="2">Uncharacterized protein</fullName>
    </submittedName>
</protein>
<evidence type="ECO:0000256" key="1">
    <source>
        <dbReference type="SAM" id="MobiDB-lite"/>
    </source>
</evidence>
<proteinExistence type="predicted"/>
<evidence type="ECO:0000313" key="3">
    <source>
        <dbReference type="Proteomes" id="UP001151760"/>
    </source>
</evidence>